<name>A0AAD4LMA4_9AGAM</name>
<proteinExistence type="predicted"/>
<dbReference type="AlphaFoldDB" id="A0AAD4LMA4"/>
<sequence>MLSLHPQSLNSIPDVRQDAPCVNELGDVRDALKPITELLTSTHEESVRLYCTVPTWSPSSDMCIDLHDLNDLRSRSLVFIHDLVNSLRESGVRASYTLAPSSSPMCLICACHSRLNKNAIQLSAQDAYTKLKTGTRERVLLVELEEGPALVVT</sequence>
<protein>
    <submittedName>
        <fullName evidence="1">Uncharacterized protein</fullName>
    </submittedName>
</protein>
<gene>
    <name evidence="1" type="ORF">EDB92DRAFT_1839040</name>
</gene>
<evidence type="ECO:0000313" key="1">
    <source>
        <dbReference type="EMBL" id="KAH8997300.1"/>
    </source>
</evidence>
<evidence type="ECO:0000313" key="2">
    <source>
        <dbReference type="Proteomes" id="UP001201163"/>
    </source>
</evidence>
<dbReference type="EMBL" id="JAKELL010000007">
    <property type="protein sequence ID" value="KAH8997300.1"/>
    <property type="molecule type" value="Genomic_DNA"/>
</dbReference>
<reference evidence="1" key="1">
    <citation type="submission" date="2022-01" db="EMBL/GenBank/DDBJ databases">
        <title>Comparative genomics reveals a dynamic genome evolution in the ectomycorrhizal milk-cap (Lactarius) mushrooms.</title>
        <authorList>
            <consortium name="DOE Joint Genome Institute"/>
            <person name="Lebreton A."/>
            <person name="Tang N."/>
            <person name="Kuo A."/>
            <person name="LaButti K."/>
            <person name="Drula E."/>
            <person name="Barry K."/>
            <person name="Clum A."/>
            <person name="Lipzen A."/>
            <person name="Mousain D."/>
            <person name="Ng V."/>
            <person name="Wang R."/>
            <person name="Wang X."/>
            <person name="Dai Y."/>
            <person name="Henrissat B."/>
            <person name="Grigoriev I.V."/>
            <person name="Guerin-Laguette A."/>
            <person name="Yu F."/>
            <person name="Martin F.M."/>
        </authorList>
    </citation>
    <scope>NUCLEOTIDE SEQUENCE</scope>
    <source>
        <strain evidence="1">QP</strain>
    </source>
</reference>
<organism evidence="1 2">
    <name type="scientific">Lactarius akahatsu</name>
    <dbReference type="NCBI Taxonomy" id="416441"/>
    <lineage>
        <taxon>Eukaryota</taxon>
        <taxon>Fungi</taxon>
        <taxon>Dikarya</taxon>
        <taxon>Basidiomycota</taxon>
        <taxon>Agaricomycotina</taxon>
        <taxon>Agaricomycetes</taxon>
        <taxon>Russulales</taxon>
        <taxon>Russulaceae</taxon>
        <taxon>Lactarius</taxon>
    </lineage>
</organism>
<keyword evidence="2" id="KW-1185">Reference proteome</keyword>
<dbReference type="Proteomes" id="UP001201163">
    <property type="component" value="Unassembled WGS sequence"/>
</dbReference>
<accession>A0AAD4LMA4</accession>
<comment type="caution">
    <text evidence="1">The sequence shown here is derived from an EMBL/GenBank/DDBJ whole genome shotgun (WGS) entry which is preliminary data.</text>
</comment>